<accession>A0A0R2KBC4</accession>
<organism evidence="1 2">
    <name type="scientific">Lactobacillus amylovorus subsp. animalium DSM 16698</name>
    <dbReference type="NCBI Taxonomy" id="695563"/>
    <lineage>
        <taxon>Bacteria</taxon>
        <taxon>Bacillati</taxon>
        <taxon>Bacillota</taxon>
        <taxon>Bacilli</taxon>
        <taxon>Lactobacillales</taxon>
        <taxon>Lactobacillaceae</taxon>
        <taxon>Lactobacillus</taxon>
        <taxon>Lactobacillus amylovorus subsp. animalium</taxon>
    </lineage>
</organism>
<sequence>MMKNKDMLLHLLTKIKDSLTDLAGENTIFSVAYDALKQIDCDDVKSYQSLKDVLSDCYKYLIEQESKGQLTLNERVLLNNIDRLDDLLVEGRM</sequence>
<dbReference type="EMBL" id="JQBQ01000062">
    <property type="protein sequence ID" value="KRN86798.1"/>
    <property type="molecule type" value="Genomic_DNA"/>
</dbReference>
<comment type="caution">
    <text evidence="1">The sequence shown here is derived from an EMBL/GenBank/DDBJ whole genome shotgun (WGS) entry which is preliminary data.</text>
</comment>
<dbReference type="Proteomes" id="UP000051529">
    <property type="component" value="Unassembled WGS sequence"/>
</dbReference>
<name>A0A0R2KBC4_LACAM</name>
<evidence type="ECO:0000313" key="1">
    <source>
        <dbReference type="EMBL" id="KRN86798.1"/>
    </source>
</evidence>
<reference evidence="1 2" key="1">
    <citation type="journal article" date="2015" name="Genome Announc.">
        <title>Expanding the biotechnology potential of lactobacilli through comparative genomics of 213 strains and associated genera.</title>
        <authorList>
            <person name="Sun Z."/>
            <person name="Harris H.M."/>
            <person name="McCann A."/>
            <person name="Guo C."/>
            <person name="Argimon S."/>
            <person name="Zhang W."/>
            <person name="Yang X."/>
            <person name="Jeffery I.B."/>
            <person name="Cooney J.C."/>
            <person name="Kagawa T.F."/>
            <person name="Liu W."/>
            <person name="Song Y."/>
            <person name="Salvetti E."/>
            <person name="Wrobel A."/>
            <person name="Rasinkangas P."/>
            <person name="Parkhill J."/>
            <person name="Rea M.C."/>
            <person name="O'Sullivan O."/>
            <person name="Ritari J."/>
            <person name="Douillard F.P."/>
            <person name="Paul Ross R."/>
            <person name="Yang R."/>
            <person name="Briner A.E."/>
            <person name="Felis G.E."/>
            <person name="de Vos W.M."/>
            <person name="Barrangou R."/>
            <person name="Klaenhammer T.R."/>
            <person name="Caufield P.W."/>
            <person name="Cui Y."/>
            <person name="Zhang H."/>
            <person name="O'Toole P.W."/>
        </authorList>
    </citation>
    <scope>NUCLEOTIDE SEQUENCE [LARGE SCALE GENOMIC DNA]</scope>
    <source>
        <strain evidence="1 2">DSM 16698</strain>
    </source>
</reference>
<protein>
    <submittedName>
        <fullName evidence="1">Uncharacterized protein</fullName>
    </submittedName>
</protein>
<evidence type="ECO:0000313" key="2">
    <source>
        <dbReference type="Proteomes" id="UP000051529"/>
    </source>
</evidence>
<gene>
    <name evidence="1" type="ORF">IV44_GL001674</name>
</gene>
<proteinExistence type="predicted"/>
<dbReference type="PATRIC" id="fig|695563.3.peg.1746"/>
<dbReference type="AlphaFoldDB" id="A0A0R2KBC4"/>